<dbReference type="GO" id="GO:0003924">
    <property type="term" value="F:GTPase activity"/>
    <property type="evidence" value="ECO:0007669"/>
    <property type="project" value="UniProtKB-UniRule"/>
</dbReference>
<name>G9WJX4_9FIRM</name>
<dbReference type="NCBIfam" id="TIGR00436">
    <property type="entry name" value="era"/>
    <property type="match status" value="1"/>
</dbReference>
<feature type="binding site" evidence="6">
    <location>
        <begin position="79"/>
        <end position="83"/>
    </location>
    <ligand>
        <name>GTP</name>
        <dbReference type="ChEBI" id="CHEBI:37565"/>
    </ligand>
</feature>
<dbReference type="GO" id="GO:0005886">
    <property type="term" value="C:plasma membrane"/>
    <property type="evidence" value="ECO:0007669"/>
    <property type="project" value="UniProtKB-SubCell"/>
</dbReference>
<keyword evidence="3 6" id="KW-0547">Nucleotide-binding</keyword>
<dbReference type="NCBIfam" id="TIGR00231">
    <property type="entry name" value="small_GTP"/>
    <property type="match status" value="1"/>
</dbReference>
<dbReference type="PROSITE" id="PS50823">
    <property type="entry name" value="KH_TYPE_2"/>
    <property type="match status" value="1"/>
</dbReference>
<keyword evidence="5 6" id="KW-0342">GTP-binding</keyword>
<dbReference type="InterPro" id="IPR004044">
    <property type="entry name" value="KH_dom_type_2"/>
</dbReference>
<evidence type="ECO:0000313" key="11">
    <source>
        <dbReference type="EMBL" id="EHL14171.1"/>
    </source>
</evidence>
<evidence type="ECO:0000313" key="12">
    <source>
        <dbReference type="Proteomes" id="UP000018461"/>
    </source>
</evidence>
<dbReference type="InterPro" id="IPR009019">
    <property type="entry name" value="KH_sf_prok-type"/>
</dbReference>
<dbReference type="HOGENOM" id="CLU_038009_1_0_9"/>
<evidence type="ECO:0000256" key="5">
    <source>
        <dbReference type="ARBA" id="ARBA00023134"/>
    </source>
</evidence>
<organism evidence="11 12">
    <name type="scientific">Oribacterium parvum ACB1</name>
    <dbReference type="NCBI Taxonomy" id="796943"/>
    <lineage>
        <taxon>Bacteria</taxon>
        <taxon>Bacillati</taxon>
        <taxon>Bacillota</taxon>
        <taxon>Clostridia</taxon>
        <taxon>Lachnospirales</taxon>
        <taxon>Lachnospiraceae</taxon>
        <taxon>Oribacterium</taxon>
    </lineage>
</organism>
<dbReference type="SUPFAM" id="SSF54814">
    <property type="entry name" value="Prokaryotic type KH domain (KH-domain type II)"/>
    <property type="match status" value="1"/>
</dbReference>
<evidence type="ECO:0000256" key="8">
    <source>
        <dbReference type="RuleBase" id="RU003761"/>
    </source>
</evidence>
<comment type="similarity">
    <text evidence="1 6 7 8">Belongs to the TRAFAC class TrmE-Era-EngA-EngB-Septin-like GTPase superfamily. Era GTPase family.</text>
</comment>
<dbReference type="SUPFAM" id="SSF52540">
    <property type="entry name" value="P-loop containing nucleoside triphosphate hydrolases"/>
    <property type="match status" value="1"/>
</dbReference>
<dbReference type="HAMAP" id="MF_00367">
    <property type="entry name" value="GTPase_Era"/>
    <property type="match status" value="1"/>
</dbReference>
<feature type="region of interest" description="G3" evidence="7">
    <location>
        <begin position="79"/>
        <end position="82"/>
    </location>
</feature>
<dbReference type="Proteomes" id="UP000018461">
    <property type="component" value="Unassembled WGS sequence"/>
</dbReference>
<evidence type="ECO:0000259" key="10">
    <source>
        <dbReference type="PROSITE" id="PS51713"/>
    </source>
</evidence>
<keyword evidence="6" id="KW-0690">Ribosome biogenesis</keyword>
<feature type="binding site" evidence="6">
    <location>
        <begin position="32"/>
        <end position="39"/>
    </location>
    <ligand>
        <name>GTP</name>
        <dbReference type="ChEBI" id="CHEBI:37565"/>
    </ligand>
</feature>
<evidence type="ECO:0000256" key="2">
    <source>
        <dbReference type="ARBA" id="ARBA00020484"/>
    </source>
</evidence>
<keyword evidence="4 6" id="KW-0694">RNA-binding</keyword>
<reference evidence="11" key="2">
    <citation type="submission" date="2013-03" db="EMBL/GenBank/DDBJ databases">
        <title>The Genome Sequence of Oribacterium sp. ACB1.</title>
        <authorList>
            <consortium name="The Broad Institute Genomics Platform"/>
            <consortium name="The Broad Institute Genome Sequencing Center for Infectious Disease"/>
            <person name="Earl A."/>
            <person name="Ward D."/>
            <person name="Feldgarden M."/>
            <person name="Gevers D."/>
            <person name="Sizova M."/>
            <person name="Hazen A."/>
            <person name="Epstein S."/>
            <person name="Walker B."/>
            <person name="Young S."/>
            <person name="Zeng Q."/>
            <person name="Gargeya S."/>
            <person name="Fitzgerald M."/>
            <person name="Haas B."/>
            <person name="Abouelleil A."/>
            <person name="Allen A.W."/>
            <person name="Alvarado L."/>
            <person name="Arachchi H.M."/>
            <person name="Berlin A.M."/>
            <person name="Chapman S.B."/>
            <person name="Gainer-Dewar J."/>
            <person name="Goldberg J."/>
            <person name="Griggs A."/>
            <person name="Gujja S."/>
            <person name="Hansen M."/>
            <person name="Howarth C."/>
            <person name="Imamovic A."/>
            <person name="Ireland A."/>
            <person name="Larimer J."/>
            <person name="McCowan C."/>
            <person name="Murphy C."/>
            <person name="Pearson M."/>
            <person name="Poon T.W."/>
            <person name="Priest M."/>
            <person name="Roberts A."/>
            <person name="Saif S."/>
            <person name="Shea T."/>
            <person name="Sisk P."/>
            <person name="Sykes S."/>
            <person name="Wortman J."/>
            <person name="Nusbaum C."/>
            <person name="Birren B."/>
        </authorList>
    </citation>
    <scope>NUCLEOTIDE SEQUENCE [LARGE SCALE GENOMIC DNA]</scope>
    <source>
        <strain evidence="11">ACB1</strain>
    </source>
</reference>
<dbReference type="Gene3D" id="3.30.300.20">
    <property type="match status" value="1"/>
</dbReference>
<dbReference type="EMBL" id="AFZC02000003">
    <property type="protein sequence ID" value="EHL14171.1"/>
    <property type="molecule type" value="Genomic_DNA"/>
</dbReference>
<dbReference type="Gene3D" id="3.40.50.300">
    <property type="entry name" value="P-loop containing nucleotide triphosphate hydrolases"/>
    <property type="match status" value="1"/>
</dbReference>
<gene>
    <name evidence="6" type="primary">era</name>
    <name evidence="11" type="ORF">HMPREF9625_00014</name>
</gene>
<dbReference type="GO" id="GO:0070181">
    <property type="term" value="F:small ribosomal subunit rRNA binding"/>
    <property type="evidence" value="ECO:0007669"/>
    <property type="project" value="UniProtKB-UniRule"/>
</dbReference>
<dbReference type="CDD" id="cd22534">
    <property type="entry name" value="KH-II_Era"/>
    <property type="match status" value="1"/>
</dbReference>
<comment type="caution">
    <text evidence="11">The sequence shown here is derived from an EMBL/GenBank/DDBJ whole genome shotgun (WGS) entry which is preliminary data.</text>
</comment>
<feature type="binding site" evidence="6">
    <location>
        <begin position="141"/>
        <end position="144"/>
    </location>
    <ligand>
        <name>GTP</name>
        <dbReference type="ChEBI" id="CHEBI:37565"/>
    </ligand>
</feature>
<dbReference type="PROSITE" id="PS51713">
    <property type="entry name" value="G_ERA"/>
    <property type="match status" value="1"/>
</dbReference>
<dbReference type="InterPro" id="IPR005225">
    <property type="entry name" value="Small_GTP-bd"/>
</dbReference>
<feature type="domain" description="Era-type G" evidence="10">
    <location>
        <begin position="24"/>
        <end position="192"/>
    </location>
</feature>
<dbReference type="InterPro" id="IPR006073">
    <property type="entry name" value="GTP-bd"/>
</dbReference>
<dbReference type="RefSeq" id="WP_009533891.1">
    <property type="nucleotide sequence ID" value="NZ_KE148312.1"/>
</dbReference>
<keyword evidence="6" id="KW-0699">rRNA-binding</keyword>
<dbReference type="NCBIfam" id="NF000908">
    <property type="entry name" value="PRK00089.1"/>
    <property type="match status" value="1"/>
</dbReference>
<dbReference type="GO" id="GO:0005829">
    <property type="term" value="C:cytosol"/>
    <property type="evidence" value="ECO:0007669"/>
    <property type="project" value="TreeGrafter"/>
</dbReference>
<keyword evidence="12" id="KW-1185">Reference proteome</keyword>
<feature type="region of interest" description="G1" evidence="7">
    <location>
        <begin position="32"/>
        <end position="39"/>
    </location>
</feature>
<evidence type="ECO:0000256" key="3">
    <source>
        <dbReference type="ARBA" id="ARBA00022741"/>
    </source>
</evidence>
<dbReference type="GO" id="GO:0000028">
    <property type="term" value="P:ribosomal small subunit assembly"/>
    <property type="evidence" value="ECO:0007669"/>
    <property type="project" value="TreeGrafter"/>
</dbReference>
<comment type="subunit">
    <text evidence="6">Monomer.</text>
</comment>
<reference evidence="11" key="1">
    <citation type="submission" date="2011-08" db="EMBL/GenBank/DDBJ databases">
        <authorList>
            <consortium name="The Broad Institute Genome Sequencing Platform"/>
            <person name="Earl A."/>
            <person name="Ward D."/>
            <person name="Feldgarden M."/>
            <person name="Gevers D."/>
            <person name="Sizova M."/>
            <person name="Hazen A."/>
            <person name="Epstein S."/>
            <person name="Young S.K."/>
            <person name="Zeng Q."/>
            <person name="Gargeya S."/>
            <person name="Fitzgerald M."/>
            <person name="Haas B."/>
            <person name="Abouelleil A."/>
            <person name="Alvarado L."/>
            <person name="Arachchi H.M."/>
            <person name="Berlin A."/>
            <person name="Brown A."/>
            <person name="Chapman S.B."/>
            <person name="Chen Z."/>
            <person name="Dunbar C."/>
            <person name="Freedman E."/>
            <person name="Gearin G."/>
            <person name="Gellesch M."/>
            <person name="Goldberg J."/>
            <person name="Griggs A."/>
            <person name="Gujja S."/>
            <person name="Heiman D."/>
            <person name="Howarth C."/>
            <person name="Larson L."/>
            <person name="Lui A."/>
            <person name="MacDonald P.J.P."/>
            <person name="Montmayeur A."/>
            <person name="Murphy C."/>
            <person name="Neiman D."/>
            <person name="Pearson M."/>
            <person name="Priest M."/>
            <person name="Roberts A."/>
            <person name="Saif S."/>
            <person name="Shea T."/>
            <person name="Shenoy N."/>
            <person name="Sisk P."/>
            <person name="Stolte C."/>
            <person name="Sykes S."/>
            <person name="Wortman J."/>
            <person name="Nusbaum C."/>
            <person name="Birren B."/>
        </authorList>
    </citation>
    <scope>NUCLEOTIDE SEQUENCE</scope>
    <source>
        <strain evidence="11">ACB1</strain>
    </source>
</reference>
<accession>G9WJX4</accession>
<dbReference type="PANTHER" id="PTHR42698">
    <property type="entry name" value="GTPASE ERA"/>
    <property type="match status" value="1"/>
</dbReference>
<protein>
    <recommendedName>
        <fullName evidence="2 6">GTPase Era</fullName>
    </recommendedName>
</protein>
<feature type="region of interest" description="G2" evidence="7">
    <location>
        <begin position="58"/>
        <end position="62"/>
    </location>
</feature>
<dbReference type="AlphaFoldDB" id="G9WJX4"/>
<evidence type="ECO:0000256" key="7">
    <source>
        <dbReference type="PROSITE-ProRule" id="PRU01050"/>
    </source>
</evidence>
<dbReference type="GO" id="GO:0005525">
    <property type="term" value="F:GTP binding"/>
    <property type="evidence" value="ECO:0007669"/>
    <property type="project" value="UniProtKB-UniRule"/>
</dbReference>
<evidence type="ECO:0000256" key="6">
    <source>
        <dbReference type="HAMAP-Rule" id="MF_00367"/>
    </source>
</evidence>
<dbReference type="PANTHER" id="PTHR42698:SF1">
    <property type="entry name" value="GTPASE ERA, MITOCHONDRIAL"/>
    <property type="match status" value="1"/>
</dbReference>
<proteinExistence type="inferred from homology"/>
<comment type="function">
    <text evidence="6">An essential GTPase that binds both GDP and GTP, with rapid nucleotide exchange. Plays a role in 16S rRNA processing and 30S ribosomal subunit biogenesis and possibly also in cell cycle regulation and energy metabolism.</text>
</comment>
<evidence type="ECO:0000259" key="9">
    <source>
        <dbReference type="PROSITE" id="PS50823"/>
    </source>
</evidence>
<dbReference type="GO" id="GO:0043024">
    <property type="term" value="F:ribosomal small subunit binding"/>
    <property type="evidence" value="ECO:0007669"/>
    <property type="project" value="TreeGrafter"/>
</dbReference>
<dbReference type="InterPro" id="IPR005662">
    <property type="entry name" value="GTPase_Era-like"/>
</dbReference>
<evidence type="ECO:0000256" key="1">
    <source>
        <dbReference type="ARBA" id="ARBA00007921"/>
    </source>
</evidence>
<evidence type="ECO:0000256" key="4">
    <source>
        <dbReference type="ARBA" id="ARBA00022884"/>
    </source>
</evidence>
<feature type="region of interest" description="G5" evidence="7">
    <location>
        <begin position="171"/>
        <end position="173"/>
    </location>
</feature>
<dbReference type="InterPro" id="IPR030388">
    <property type="entry name" value="G_ERA_dom"/>
</dbReference>
<dbReference type="Pfam" id="PF07650">
    <property type="entry name" value="KH_2"/>
    <property type="match status" value="1"/>
</dbReference>
<dbReference type="InterPro" id="IPR027417">
    <property type="entry name" value="P-loop_NTPase"/>
</dbReference>
<comment type="subcellular location">
    <subcellularLocation>
        <location evidence="6">Cytoplasm</location>
    </subcellularLocation>
    <subcellularLocation>
        <location evidence="6">Cell membrane</location>
        <topology evidence="6">Peripheral membrane protein</topology>
    </subcellularLocation>
</comment>
<keyword evidence="6" id="KW-0472">Membrane</keyword>
<keyword evidence="6" id="KW-0963">Cytoplasm</keyword>
<dbReference type="CDD" id="cd04163">
    <property type="entry name" value="Era"/>
    <property type="match status" value="1"/>
</dbReference>
<dbReference type="InterPro" id="IPR015946">
    <property type="entry name" value="KH_dom-like_a/b"/>
</dbReference>
<dbReference type="Pfam" id="PF01926">
    <property type="entry name" value="MMR_HSR1"/>
    <property type="match status" value="1"/>
</dbReference>
<feature type="domain" description="KH type-2" evidence="9">
    <location>
        <begin position="223"/>
        <end position="300"/>
    </location>
</feature>
<dbReference type="STRING" id="796943.HMPREF9625_00014"/>
<feature type="region of interest" description="G4" evidence="7">
    <location>
        <begin position="141"/>
        <end position="144"/>
    </location>
</feature>
<sequence>MNQIIEDFFAKENGNGESREDMVKSGFVSIVGLPNAGKSTLLNALVGQKIAITSKKAQTTRNQIMAVYDDERGQIVFHDTPGIHKAQNKLSVYMESVAEKALGNGDLILWIVDSTEQKGKKEEQILSLLSHSKRKILLVLNKMDLLGGEEALERKKAEYRDCLPFVGIVGVSAYKNQGLEELLETIFSFLPYGPRYYDEDTVTDLPVREIAKELIREQALYKLDKEIPHGIAVLIDSMQERKNGIWDVKATLVCEKESHKGIIIGKAGCMLKSIGSGARIQIEKLLEAKVNLQLFVKVRKDWRENPAYLQEYGYREQK</sequence>
<keyword evidence="6" id="KW-1003">Cell membrane</keyword>
<dbReference type="PATRIC" id="fig|796943.3.peg.15"/>